<proteinExistence type="predicted"/>
<accession>A0A2I1HVR5</accession>
<dbReference type="Proteomes" id="UP000234323">
    <property type="component" value="Unassembled WGS sequence"/>
</dbReference>
<dbReference type="EMBL" id="LLXI01008503">
    <property type="protein sequence ID" value="PKY62948.1"/>
    <property type="molecule type" value="Genomic_DNA"/>
</dbReference>
<comment type="caution">
    <text evidence="1">The sequence shown here is derived from an EMBL/GenBank/DDBJ whole genome shotgun (WGS) entry which is preliminary data.</text>
</comment>
<dbReference type="AlphaFoldDB" id="A0A2I1HVR5"/>
<gene>
    <name evidence="1" type="ORF">RhiirA4_432844</name>
</gene>
<sequence>MPAFALSTNTHFHIVGTVYEGDPSDSLLKCAWVQTLDNYILESGVFSCPMVSPYKDVAELTFIIYVLNSLPLGSVVEFSSLLQLQISYHNWMNVSPAKRARLKNNFLWSCIFELLNSKRISCGINGLIKDAPISLYLARALELAKESNQTTPSRLIPLMDEVFPSFLKTMGLFTGVDELLTQDPIVYWRAISDIKNFFSLLGLSRFAMLQTSFHAVDWALSFDTFQQSIYPRPLVSNASTFFQFRLKLWFDELPVKYR</sequence>
<organism evidence="1 2">
    <name type="scientific">Rhizophagus irregularis</name>
    <dbReference type="NCBI Taxonomy" id="588596"/>
    <lineage>
        <taxon>Eukaryota</taxon>
        <taxon>Fungi</taxon>
        <taxon>Fungi incertae sedis</taxon>
        <taxon>Mucoromycota</taxon>
        <taxon>Glomeromycotina</taxon>
        <taxon>Glomeromycetes</taxon>
        <taxon>Glomerales</taxon>
        <taxon>Glomeraceae</taxon>
        <taxon>Rhizophagus</taxon>
    </lineage>
</organism>
<dbReference type="VEuPathDB" id="FungiDB:RhiirA1_473198"/>
<protein>
    <submittedName>
        <fullName evidence="1">Uncharacterized protein</fullName>
    </submittedName>
</protein>
<name>A0A2I1HVR5_9GLOM</name>
<evidence type="ECO:0000313" key="1">
    <source>
        <dbReference type="EMBL" id="PKY62948.1"/>
    </source>
</evidence>
<evidence type="ECO:0000313" key="2">
    <source>
        <dbReference type="Proteomes" id="UP000234323"/>
    </source>
</evidence>
<keyword evidence="2" id="KW-1185">Reference proteome</keyword>
<reference evidence="1 2" key="1">
    <citation type="submission" date="2015-10" db="EMBL/GenBank/DDBJ databases">
        <title>Genome analyses suggest a sexual origin of heterokaryosis in a supposedly ancient asexual fungus.</title>
        <authorList>
            <person name="Ropars J."/>
            <person name="Sedzielewska K."/>
            <person name="Noel J."/>
            <person name="Charron P."/>
            <person name="Farinelli L."/>
            <person name="Marton T."/>
            <person name="Kruger M."/>
            <person name="Pelin A."/>
            <person name="Brachmann A."/>
            <person name="Corradi N."/>
        </authorList>
    </citation>
    <scope>NUCLEOTIDE SEQUENCE [LARGE SCALE GENOMIC DNA]</scope>
    <source>
        <strain evidence="1 2">A4</strain>
    </source>
</reference>
<feature type="non-terminal residue" evidence="1">
    <location>
        <position position="258"/>
    </location>
</feature>